<dbReference type="SUPFAM" id="SSF46626">
    <property type="entry name" value="Cytochrome c"/>
    <property type="match status" value="3"/>
</dbReference>
<reference evidence="9" key="1">
    <citation type="journal article" date="2015" name="Proc. Natl. Acad. Sci. U.S.A.">
        <title>Bacterial clade with the ribosomal RNA operon on a small plasmid rather than the chromosome.</title>
        <authorList>
            <person name="Anda M."/>
            <person name="Ohtsubo Y."/>
            <person name="Okubo T."/>
            <person name="Sugawara M."/>
            <person name="Nagata Y."/>
            <person name="Tsuda M."/>
            <person name="Minamisawa K."/>
            <person name="Mitsui H."/>
        </authorList>
    </citation>
    <scope>NUCLEOTIDE SEQUENCE</scope>
    <source>
        <strain evidence="9">JCM 14755</strain>
    </source>
</reference>
<sequence length="415" mass="43782">MKLRVVITGRRLLYAALAVPLLALGVGWSGLVSIAASSGHYAPVGWFLHWTMQNAVATQSIGIAVPDGVSLSDPLLVRRGAGHFQSNCAACHGAPGQPQSAAMRAMTPPPPPLDGAAEKWRDRELFWIVQHGIKYSGMPAWASQDRPDEVWAMVAFLKTLPQLDTAAWRDLAYGAAWPGGGTPGDFPSALADCSRCHGRDGAGAGAAGTVPVIAGQPEAYLLSALRAFATGERESGIMQPAASIHTDARLTELARWYAGQPLPAGTADALVPPPAGVAAGSEGHARLPRGSVAQERELEVRLSDQTVHVASAYGPPYEAEGLAALGRDLAERGLPERKIPACESCHGAAARAKGVPYPYLSGQPEWYIATQLQLWKDGKRAGTAHAHVMSPIAITMTQEQIDAVALWYAQQPAGR</sequence>
<dbReference type="PANTHER" id="PTHR33751">
    <property type="entry name" value="CBB3-TYPE CYTOCHROME C OXIDASE SUBUNIT FIXP"/>
    <property type="match status" value="1"/>
</dbReference>
<evidence type="ECO:0000313" key="9">
    <source>
        <dbReference type="EMBL" id="BAT27265.1"/>
    </source>
</evidence>
<dbReference type="GO" id="GO:0046872">
    <property type="term" value="F:metal ion binding"/>
    <property type="evidence" value="ECO:0007669"/>
    <property type="project" value="UniProtKB-KW"/>
</dbReference>
<accession>A0A0N7KXL6</accession>
<dbReference type="Gene3D" id="1.10.760.10">
    <property type="entry name" value="Cytochrome c-like domain"/>
    <property type="match status" value="3"/>
</dbReference>
<dbReference type="EMBL" id="LC066375">
    <property type="protein sequence ID" value="BAT27265.1"/>
    <property type="molecule type" value="Genomic_DNA"/>
</dbReference>
<dbReference type="PROSITE" id="PS51007">
    <property type="entry name" value="CYTC"/>
    <property type="match status" value="3"/>
</dbReference>
<feature type="domain" description="Cytochrome c" evidence="8">
    <location>
        <begin position="321"/>
        <end position="412"/>
    </location>
</feature>
<evidence type="ECO:0000256" key="6">
    <source>
        <dbReference type="PROSITE-ProRule" id="PRU00433"/>
    </source>
</evidence>
<keyword evidence="1" id="KW-0813">Transport</keyword>
<dbReference type="InterPro" id="IPR009056">
    <property type="entry name" value="Cyt_c-like_dom"/>
</dbReference>
<keyword evidence="5 6" id="KW-0408">Iron</keyword>
<dbReference type="AlphaFoldDB" id="A0A0N7KXL6"/>
<dbReference type="Pfam" id="PF13442">
    <property type="entry name" value="Cytochrome_CBB3"/>
    <property type="match status" value="1"/>
</dbReference>
<dbReference type="InterPro" id="IPR050597">
    <property type="entry name" value="Cytochrome_c_Oxidase_Subunit"/>
</dbReference>
<keyword evidence="7" id="KW-0472">Membrane</keyword>
<dbReference type="GO" id="GO:0020037">
    <property type="term" value="F:heme binding"/>
    <property type="evidence" value="ECO:0007669"/>
    <property type="project" value="InterPro"/>
</dbReference>
<dbReference type="OrthoDB" id="9773456at2"/>
<feature type="domain" description="Cytochrome c" evidence="8">
    <location>
        <begin position="75"/>
        <end position="161"/>
    </location>
</feature>
<dbReference type="RefSeq" id="WP_062228340.1">
    <property type="nucleotide sequence ID" value="NZ_BBWR01000012.1"/>
</dbReference>
<evidence type="ECO:0000256" key="2">
    <source>
        <dbReference type="ARBA" id="ARBA00022617"/>
    </source>
</evidence>
<keyword evidence="7" id="KW-0812">Transmembrane</keyword>
<protein>
    <submittedName>
        <fullName evidence="9">Putative cytochrome c 553</fullName>
    </submittedName>
</protein>
<dbReference type="InterPro" id="IPR036909">
    <property type="entry name" value="Cyt_c-like_dom_sf"/>
</dbReference>
<evidence type="ECO:0000256" key="1">
    <source>
        <dbReference type="ARBA" id="ARBA00022448"/>
    </source>
</evidence>
<dbReference type="GO" id="GO:0009055">
    <property type="term" value="F:electron transfer activity"/>
    <property type="evidence" value="ECO:0007669"/>
    <property type="project" value="InterPro"/>
</dbReference>
<evidence type="ECO:0000256" key="5">
    <source>
        <dbReference type="ARBA" id="ARBA00023004"/>
    </source>
</evidence>
<feature type="domain" description="Cytochrome c" evidence="8">
    <location>
        <begin position="169"/>
        <end position="261"/>
    </location>
</feature>
<evidence type="ECO:0000256" key="4">
    <source>
        <dbReference type="ARBA" id="ARBA00022982"/>
    </source>
</evidence>
<keyword evidence="7" id="KW-1133">Transmembrane helix</keyword>
<evidence type="ECO:0000256" key="3">
    <source>
        <dbReference type="ARBA" id="ARBA00022723"/>
    </source>
</evidence>
<dbReference type="PANTHER" id="PTHR33751:SF9">
    <property type="entry name" value="CYTOCHROME C4"/>
    <property type="match status" value="1"/>
</dbReference>
<proteinExistence type="predicted"/>
<keyword evidence="4" id="KW-0249">Electron transport</keyword>
<evidence type="ECO:0000256" key="7">
    <source>
        <dbReference type="SAM" id="Phobius"/>
    </source>
</evidence>
<keyword evidence="3 6" id="KW-0479">Metal-binding</keyword>
<keyword evidence="2 6" id="KW-0349">Heme</keyword>
<feature type="transmembrane region" description="Helical" evidence="7">
    <location>
        <begin position="12"/>
        <end position="31"/>
    </location>
</feature>
<organism evidence="9">
    <name type="scientific">Aureimonas frigidaquae</name>
    <dbReference type="NCBI Taxonomy" id="424757"/>
    <lineage>
        <taxon>Bacteria</taxon>
        <taxon>Pseudomonadati</taxon>
        <taxon>Pseudomonadota</taxon>
        <taxon>Alphaproteobacteria</taxon>
        <taxon>Hyphomicrobiales</taxon>
        <taxon>Aurantimonadaceae</taxon>
        <taxon>Aureimonas</taxon>
    </lineage>
</organism>
<evidence type="ECO:0000259" key="8">
    <source>
        <dbReference type="PROSITE" id="PS51007"/>
    </source>
</evidence>
<name>A0A0N7KXL6_9HYPH</name>